<dbReference type="PANTHER" id="PTHR10039:SF17">
    <property type="entry name" value="FUNGAL STAND N-TERMINAL GOODBYE DOMAIN-CONTAINING PROTEIN-RELATED"/>
    <property type="match status" value="1"/>
</dbReference>
<dbReference type="PROSITE" id="PS50837">
    <property type="entry name" value="NACHT"/>
    <property type="match status" value="1"/>
</dbReference>
<proteinExistence type="predicted"/>
<organism evidence="3 4">
    <name type="scientific">Cyclocybe aegerita</name>
    <name type="common">Black poplar mushroom</name>
    <name type="synonym">Agrocybe aegerita</name>
    <dbReference type="NCBI Taxonomy" id="1973307"/>
    <lineage>
        <taxon>Eukaryota</taxon>
        <taxon>Fungi</taxon>
        <taxon>Dikarya</taxon>
        <taxon>Basidiomycota</taxon>
        <taxon>Agaricomycotina</taxon>
        <taxon>Agaricomycetes</taxon>
        <taxon>Agaricomycetidae</taxon>
        <taxon>Agaricales</taxon>
        <taxon>Agaricineae</taxon>
        <taxon>Bolbitiaceae</taxon>
        <taxon>Cyclocybe</taxon>
    </lineage>
</organism>
<dbReference type="EMBL" id="CACVBS010000075">
    <property type="protein sequence ID" value="CAA7269150.1"/>
    <property type="molecule type" value="Genomic_DNA"/>
</dbReference>
<dbReference type="Gene3D" id="3.40.50.300">
    <property type="entry name" value="P-loop containing nucleotide triphosphate hydrolases"/>
    <property type="match status" value="1"/>
</dbReference>
<reference evidence="3 4" key="1">
    <citation type="submission" date="2020-01" db="EMBL/GenBank/DDBJ databases">
        <authorList>
            <person name="Gupta K D."/>
        </authorList>
    </citation>
    <scope>NUCLEOTIDE SEQUENCE [LARGE SCALE GENOMIC DNA]</scope>
</reference>
<keyword evidence="1" id="KW-0677">Repeat</keyword>
<dbReference type="AlphaFoldDB" id="A0A8S0WGV7"/>
<dbReference type="InterPro" id="IPR007111">
    <property type="entry name" value="NACHT_NTPase"/>
</dbReference>
<accession>A0A8S0WGV7</accession>
<dbReference type="SUPFAM" id="SSF52540">
    <property type="entry name" value="P-loop containing nucleoside triphosphate hydrolases"/>
    <property type="match status" value="1"/>
</dbReference>
<evidence type="ECO:0000313" key="3">
    <source>
        <dbReference type="EMBL" id="CAA7269150.1"/>
    </source>
</evidence>
<gene>
    <name evidence="3" type="ORF">AAE3_LOCUS11443</name>
</gene>
<keyword evidence="4" id="KW-1185">Reference proteome</keyword>
<evidence type="ECO:0000256" key="1">
    <source>
        <dbReference type="ARBA" id="ARBA00022737"/>
    </source>
</evidence>
<evidence type="ECO:0000313" key="4">
    <source>
        <dbReference type="Proteomes" id="UP000467700"/>
    </source>
</evidence>
<sequence length="458" mass="52135">MSLFLAPTFIPTPFKIIIKWKCVPPLKGLDLLFEKSTLSALVNSNAQYDAPTCDKGTHEAIIQRIMDWVKSDEERVSALWLHGPAGSGKSALAKTIAELCMTKNSLIATFFFTRTRDDHVMDGNLLIPTIFHKTRQEQTEELIIKPLNTKFSCLEYHYRQLVQRASPQLIIIDGLDECFGKEVQRDLLHILGKATESLHLLIHFLIASQLETHIRQLITDGETFKVDHLTTLNLADDLDTVHDICIYLELQFSKIRSRHPIRDAIPANWPSPEDITALIERASGQFIFVSTVCGYISSAKHHPVRHLRIIIEHLPPPAADTPYGQLDLLYSFIFSFAEELKINIDQVLQVFGILIVPRPEGAPDDLYTIYVGIGKILNMTPDDDVLLLNEFVSLLDLPPLLSWRQIRILHASIAGFLFDASQSGPFYINIHRVHSALALYYQKQTHEYLEKIHLYHKH</sequence>
<dbReference type="InterPro" id="IPR027417">
    <property type="entry name" value="P-loop_NTPase"/>
</dbReference>
<dbReference type="Pfam" id="PF24883">
    <property type="entry name" value="NPHP3_N"/>
    <property type="match status" value="1"/>
</dbReference>
<name>A0A8S0WGV7_CYCAE</name>
<comment type="caution">
    <text evidence="3">The sequence shown here is derived from an EMBL/GenBank/DDBJ whole genome shotgun (WGS) entry which is preliminary data.</text>
</comment>
<protein>
    <recommendedName>
        <fullName evidence="2">NACHT domain-containing protein</fullName>
    </recommendedName>
</protein>
<evidence type="ECO:0000259" key="2">
    <source>
        <dbReference type="PROSITE" id="PS50837"/>
    </source>
</evidence>
<dbReference type="OrthoDB" id="538223at2759"/>
<dbReference type="PANTHER" id="PTHR10039">
    <property type="entry name" value="AMELOGENIN"/>
    <property type="match status" value="1"/>
</dbReference>
<dbReference type="Proteomes" id="UP000467700">
    <property type="component" value="Unassembled WGS sequence"/>
</dbReference>
<feature type="domain" description="NACHT" evidence="2">
    <location>
        <begin position="77"/>
        <end position="177"/>
    </location>
</feature>
<dbReference type="InterPro" id="IPR056884">
    <property type="entry name" value="NPHP3-like_N"/>
</dbReference>